<proteinExistence type="predicted"/>
<dbReference type="Proteomes" id="UP000789572">
    <property type="component" value="Unassembled WGS sequence"/>
</dbReference>
<comment type="caution">
    <text evidence="2">The sequence shown here is derived from an EMBL/GenBank/DDBJ whole genome shotgun (WGS) entry which is preliminary data.</text>
</comment>
<organism evidence="2 3">
    <name type="scientific">Paraglomus occultum</name>
    <dbReference type="NCBI Taxonomy" id="144539"/>
    <lineage>
        <taxon>Eukaryota</taxon>
        <taxon>Fungi</taxon>
        <taxon>Fungi incertae sedis</taxon>
        <taxon>Mucoromycota</taxon>
        <taxon>Glomeromycotina</taxon>
        <taxon>Glomeromycetes</taxon>
        <taxon>Paraglomerales</taxon>
        <taxon>Paraglomeraceae</taxon>
        <taxon>Paraglomus</taxon>
    </lineage>
</organism>
<keyword evidence="3" id="KW-1185">Reference proteome</keyword>
<gene>
    <name evidence="2" type="ORF">POCULU_LOCUS10882</name>
</gene>
<dbReference type="PROSITE" id="PS50011">
    <property type="entry name" value="PROTEIN_KINASE_DOM"/>
    <property type="match status" value="1"/>
</dbReference>
<dbReference type="SUPFAM" id="SSF56112">
    <property type="entry name" value="Protein kinase-like (PK-like)"/>
    <property type="match status" value="1"/>
</dbReference>
<feature type="non-terminal residue" evidence="2">
    <location>
        <position position="1"/>
    </location>
</feature>
<dbReference type="GO" id="GO:0004672">
    <property type="term" value="F:protein kinase activity"/>
    <property type="evidence" value="ECO:0007669"/>
    <property type="project" value="InterPro"/>
</dbReference>
<dbReference type="Gene3D" id="1.10.510.10">
    <property type="entry name" value="Transferase(Phosphotransferase) domain 1"/>
    <property type="match status" value="1"/>
</dbReference>
<dbReference type="OrthoDB" id="2404559at2759"/>
<protein>
    <submittedName>
        <fullName evidence="2">1911_t:CDS:1</fullName>
    </submittedName>
</protein>
<dbReference type="Pfam" id="PF00069">
    <property type="entry name" value="Pkinase"/>
    <property type="match status" value="1"/>
</dbReference>
<evidence type="ECO:0000259" key="1">
    <source>
        <dbReference type="PROSITE" id="PS50011"/>
    </source>
</evidence>
<sequence length="223" mass="25826">AFSNGINNLKAFYQQNILTISSNLEFLYPFPCQYVDGQSTVRFSYIEPLKVDSVKHWKARNTEGKDIVIKFTQRYNEAAHKLCVTKSMAPQLLYVGKEVYGWCMVVMEYIDGVTLSQANLTRNVYLEVLEKVEEAIKILHENNIVFGDLRPPNIMVQQNRSNPYVKLIDFDWAGRDQVDCYPPFMNHVHIKWPEGASDGKILQREHDLAMLKYLKDNADQLNT</sequence>
<reference evidence="2" key="1">
    <citation type="submission" date="2021-06" db="EMBL/GenBank/DDBJ databases">
        <authorList>
            <person name="Kallberg Y."/>
            <person name="Tangrot J."/>
            <person name="Rosling A."/>
        </authorList>
    </citation>
    <scope>NUCLEOTIDE SEQUENCE</scope>
    <source>
        <strain evidence="2">IA702</strain>
    </source>
</reference>
<accession>A0A9N9EB40</accession>
<dbReference type="InterPro" id="IPR000719">
    <property type="entry name" value="Prot_kinase_dom"/>
</dbReference>
<feature type="non-terminal residue" evidence="2">
    <location>
        <position position="223"/>
    </location>
</feature>
<dbReference type="GO" id="GO:0005524">
    <property type="term" value="F:ATP binding"/>
    <property type="evidence" value="ECO:0007669"/>
    <property type="project" value="InterPro"/>
</dbReference>
<feature type="domain" description="Protein kinase" evidence="1">
    <location>
        <begin position="1"/>
        <end position="223"/>
    </location>
</feature>
<name>A0A9N9EB40_9GLOM</name>
<dbReference type="EMBL" id="CAJVPJ010006534">
    <property type="protein sequence ID" value="CAG8669413.1"/>
    <property type="molecule type" value="Genomic_DNA"/>
</dbReference>
<evidence type="ECO:0000313" key="3">
    <source>
        <dbReference type="Proteomes" id="UP000789572"/>
    </source>
</evidence>
<dbReference type="PANTHER" id="PTHR24347">
    <property type="entry name" value="SERINE/THREONINE-PROTEIN KINASE"/>
    <property type="match status" value="1"/>
</dbReference>
<dbReference type="InterPro" id="IPR011009">
    <property type="entry name" value="Kinase-like_dom_sf"/>
</dbReference>
<evidence type="ECO:0000313" key="2">
    <source>
        <dbReference type="EMBL" id="CAG8669413.1"/>
    </source>
</evidence>
<dbReference type="AlphaFoldDB" id="A0A9N9EB40"/>